<evidence type="ECO:0000313" key="2">
    <source>
        <dbReference type="Proteomes" id="UP000254633"/>
    </source>
</evidence>
<protein>
    <submittedName>
        <fullName evidence="1">Uncharacterized protein conserved in bacteria</fullName>
    </submittedName>
</protein>
<gene>
    <name evidence="1" type="ORF">NCTC10060_03472</name>
</gene>
<accession>A0A379U3F7</accession>
<dbReference type="InterPro" id="IPR010732">
    <property type="entry name" value="T6SS_TssG-like"/>
</dbReference>
<proteinExistence type="predicted"/>
<dbReference type="AlphaFoldDB" id="A0A379U3F7"/>
<dbReference type="EMBL" id="UGXH01000003">
    <property type="protein sequence ID" value="SUG56299.1"/>
    <property type="molecule type" value="Genomic_DNA"/>
</dbReference>
<reference evidence="1 2" key="1">
    <citation type="submission" date="2018-06" db="EMBL/GenBank/DDBJ databases">
        <authorList>
            <consortium name="Pathogen Informatics"/>
            <person name="Doyle S."/>
        </authorList>
    </citation>
    <scope>NUCLEOTIDE SEQUENCE [LARGE SCALE GENOMIC DNA]</scope>
    <source>
        <strain evidence="1 2">NCTC10060</strain>
    </source>
</reference>
<evidence type="ECO:0000313" key="1">
    <source>
        <dbReference type="EMBL" id="SUG56299.1"/>
    </source>
</evidence>
<dbReference type="Proteomes" id="UP000254633">
    <property type="component" value="Unassembled WGS sequence"/>
</dbReference>
<organism evidence="1 2">
    <name type="scientific">Salmonella diarizonae</name>
    <dbReference type="NCBI Taxonomy" id="59204"/>
    <lineage>
        <taxon>Bacteria</taxon>
        <taxon>Pseudomonadati</taxon>
        <taxon>Pseudomonadota</taxon>
        <taxon>Gammaproteobacteria</taxon>
        <taxon>Enterobacterales</taxon>
        <taxon>Enterobacteriaceae</taxon>
        <taxon>Salmonella</taxon>
    </lineage>
</organism>
<dbReference type="Pfam" id="PF06996">
    <property type="entry name" value="T6SS_TssG"/>
    <property type="match status" value="1"/>
</dbReference>
<sequence>MTRCVCVRMPEWAFRQVSLRALRLIRMITRTSPPTVRTTFMGLYGITSPLPTQYIDDITQRREGHETVEHFLDISTTG</sequence>
<name>A0A379U3F7_SALDZ</name>